<proteinExistence type="predicted"/>
<evidence type="ECO:0000313" key="1">
    <source>
        <dbReference type="EMBL" id="KAF7781309.1"/>
    </source>
</evidence>
<organism evidence="1 2">
    <name type="scientific">Pseudoalteromonas rubra</name>
    <dbReference type="NCBI Taxonomy" id="43658"/>
    <lineage>
        <taxon>Bacteria</taxon>
        <taxon>Pseudomonadati</taxon>
        <taxon>Pseudomonadota</taxon>
        <taxon>Gammaproteobacteria</taxon>
        <taxon>Alteromonadales</taxon>
        <taxon>Pseudoalteromonadaceae</taxon>
        <taxon>Pseudoalteromonas</taxon>
    </lineage>
</organism>
<evidence type="ECO:0000313" key="2">
    <source>
        <dbReference type="Proteomes" id="UP000016480"/>
    </source>
</evidence>
<dbReference type="EMBL" id="AHCD03000044">
    <property type="protein sequence ID" value="KAF7781309.1"/>
    <property type="molecule type" value="Genomic_DNA"/>
</dbReference>
<name>A0A8T0BZZ9_9GAMM</name>
<reference evidence="1 2" key="1">
    <citation type="journal article" date="2012" name="J. Bacteriol.">
        <title>Genome sequence of the cycloprodigiosin-producing bacterial strain Pseudoalteromonas rubra ATCC 29570(T).</title>
        <authorList>
            <person name="Xie B.B."/>
            <person name="Shu Y.L."/>
            <person name="Qin Q.L."/>
            <person name="Rong J.C."/>
            <person name="Zhang X.Y."/>
            <person name="Chen X.L."/>
            <person name="Zhou B.C."/>
            <person name="Zhang Y.Z."/>
        </authorList>
    </citation>
    <scope>NUCLEOTIDE SEQUENCE [LARGE SCALE GENOMIC DNA]</scope>
    <source>
        <strain evidence="1 2">DSM 6842</strain>
    </source>
</reference>
<dbReference type="Proteomes" id="UP000016480">
    <property type="component" value="Unassembled WGS sequence"/>
</dbReference>
<accession>A0A8T0BZZ9</accession>
<protein>
    <submittedName>
        <fullName evidence="1">Uncharacterized protein</fullName>
    </submittedName>
</protein>
<dbReference type="AlphaFoldDB" id="A0A8T0BZZ9"/>
<comment type="caution">
    <text evidence="1">The sequence shown here is derived from an EMBL/GenBank/DDBJ whole genome shotgun (WGS) entry which is preliminary data.</text>
</comment>
<sequence>MVSSGCTMQRTVISKTTGFSVKARWAGVAQPIVLNLFVLV</sequence>
<gene>
    <name evidence="1" type="ORF">PRUB_b0483</name>
</gene>